<dbReference type="SMART" id="SM00530">
    <property type="entry name" value="HTH_XRE"/>
    <property type="match status" value="1"/>
</dbReference>
<dbReference type="Gene3D" id="1.10.260.40">
    <property type="entry name" value="lambda repressor-like DNA-binding domains"/>
    <property type="match status" value="1"/>
</dbReference>
<sequence>MARNNRLARQRLDERFDEIRPLLGRPRPHMGWIRAIRQALGMSGPELAHRLGVTPQSVSDMERNEATESIKLETLERAANALGCDLEYVLVPRKSLDGMVEDQARRKARHHMARIAHHGSLEGQVLPREMAEAEIEELAPGFIDKRGLWSKDVWR</sequence>
<dbReference type="SUPFAM" id="SSF47413">
    <property type="entry name" value="lambda repressor-like DNA-binding domains"/>
    <property type="match status" value="1"/>
</dbReference>
<organism evidence="2">
    <name type="scientific">hydrothermal vent metagenome</name>
    <dbReference type="NCBI Taxonomy" id="652676"/>
    <lineage>
        <taxon>unclassified sequences</taxon>
        <taxon>metagenomes</taxon>
        <taxon>ecological metagenomes</taxon>
    </lineage>
</organism>
<dbReference type="InterPro" id="IPR010982">
    <property type="entry name" value="Lambda_DNA-bd_dom_sf"/>
</dbReference>
<evidence type="ECO:0000259" key="1">
    <source>
        <dbReference type="PROSITE" id="PS50943"/>
    </source>
</evidence>
<reference evidence="2" key="1">
    <citation type="submission" date="2018-06" db="EMBL/GenBank/DDBJ databases">
        <authorList>
            <person name="Zhirakovskaya E."/>
        </authorList>
    </citation>
    <scope>NUCLEOTIDE SEQUENCE</scope>
</reference>
<accession>A0A3B0RFH5</accession>
<protein>
    <recommendedName>
        <fullName evidence="1">HTH cro/C1-type domain-containing protein</fullName>
    </recommendedName>
</protein>
<proteinExistence type="predicted"/>
<dbReference type="InterPro" id="IPR013435">
    <property type="entry name" value="Mobile_mystery_prot_A"/>
</dbReference>
<name>A0A3B0RFH5_9ZZZZ</name>
<dbReference type="InterPro" id="IPR001387">
    <property type="entry name" value="Cro/C1-type_HTH"/>
</dbReference>
<dbReference type="Pfam" id="PF01381">
    <property type="entry name" value="HTH_3"/>
    <property type="match status" value="1"/>
</dbReference>
<dbReference type="AlphaFoldDB" id="A0A3B0RFH5"/>
<feature type="domain" description="HTH cro/C1-type" evidence="1">
    <location>
        <begin position="33"/>
        <end position="89"/>
    </location>
</feature>
<dbReference type="NCBIfam" id="TIGR02612">
    <property type="entry name" value="mob_myst_A"/>
    <property type="match status" value="1"/>
</dbReference>
<gene>
    <name evidence="2" type="ORF">MNBD_ACTINO01-888</name>
</gene>
<dbReference type="EMBL" id="UOEI01000048">
    <property type="protein sequence ID" value="VAV90691.1"/>
    <property type="molecule type" value="Genomic_DNA"/>
</dbReference>
<dbReference type="GO" id="GO:0003677">
    <property type="term" value="F:DNA binding"/>
    <property type="evidence" value="ECO:0007669"/>
    <property type="project" value="InterPro"/>
</dbReference>
<dbReference type="CDD" id="cd00093">
    <property type="entry name" value="HTH_XRE"/>
    <property type="match status" value="1"/>
</dbReference>
<dbReference type="PROSITE" id="PS50943">
    <property type="entry name" value="HTH_CROC1"/>
    <property type="match status" value="1"/>
</dbReference>
<evidence type="ECO:0000313" key="2">
    <source>
        <dbReference type="EMBL" id="VAV90691.1"/>
    </source>
</evidence>